<evidence type="ECO:0000313" key="2">
    <source>
        <dbReference type="WBParaSite" id="PSAMB.scaffold1910size26766.g15545.t1"/>
    </source>
</evidence>
<dbReference type="AlphaFoldDB" id="A0A914VEV3"/>
<proteinExistence type="predicted"/>
<reference evidence="2" key="1">
    <citation type="submission" date="2022-11" db="UniProtKB">
        <authorList>
            <consortium name="WormBaseParasite"/>
        </authorList>
    </citation>
    <scope>IDENTIFICATION</scope>
</reference>
<name>A0A914VEV3_9BILA</name>
<sequence length="151" mass="16431">MDRLARVAHDCNERSSQASPNRLSRGLAQFAVRRSSNTYDGPVFAVLVFVVATRRCRVRSAPTTTTNNAQAAGAGGIGLAAFESPYTLFQQLPKAFLRVCPVVVGRLLNGLDGISAPSRLFFLYFTRVVVVYVGGTRCCSKRISASRCARR</sequence>
<protein>
    <submittedName>
        <fullName evidence="2">Uncharacterized protein</fullName>
    </submittedName>
</protein>
<keyword evidence="1" id="KW-1185">Reference proteome</keyword>
<evidence type="ECO:0000313" key="1">
    <source>
        <dbReference type="Proteomes" id="UP000887566"/>
    </source>
</evidence>
<dbReference type="WBParaSite" id="PSAMB.scaffold1910size26766.g15545.t1">
    <property type="protein sequence ID" value="PSAMB.scaffold1910size26766.g15545.t1"/>
    <property type="gene ID" value="PSAMB.scaffold1910size26766.g15545"/>
</dbReference>
<accession>A0A914VEV3</accession>
<organism evidence="1 2">
    <name type="scientific">Plectus sambesii</name>
    <dbReference type="NCBI Taxonomy" id="2011161"/>
    <lineage>
        <taxon>Eukaryota</taxon>
        <taxon>Metazoa</taxon>
        <taxon>Ecdysozoa</taxon>
        <taxon>Nematoda</taxon>
        <taxon>Chromadorea</taxon>
        <taxon>Plectida</taxon>
        <taxon>Plectina</taxon>
        <taxon>Plectoidea</taxon>
        <taxon>Plectidae</taxon>
        <taxon>Plectus</taxon>
    </lineage>
</organism>
<dbReference type="Proteomes" id="UP000887566">
    <property type="component" value="Unplaced"/>
</dbReference>